<protein>
    <submittedName>
        <fullName evidence="2">Uncharacterized protein</fullName>
    </submittedName>
</protein>
<dbReference type="Proteomes" id="UP000020766">
    <property type="component" value="Unassembled WGS sequence"/>
</dbReference>
<feature type="compositionally biased region" description="Basic residues" evidence="1">
    <location>
        <begin position="57"/>
        <end position="75"/>
    </location>
</feature>
<accession>A0A014NI41</accession>
<feature type="compositionally biased region" description="Basic and acidic residues" evidence="1">
    <location>
        <begin position="45"/>
        <end position="56"/>
    </location>
</feature>
<reference evidence="2 3" key="1">
    <citation type="submission" date="2014-01" db="EMBL/GenBank/DDBJ databases">
        <title>Interspecies Systems Biology Uncovers Metabolites Affecting C. elegans Gene Expression and Life History Traits.</title>
        <authorList>
            <person name="Watson E."/>
            <person name="Macneil L.T."/>
            <person name="Ritter A.D."/>
            <person name="Yilmaz L.S."/>
            <person name="Rosebrock A.P."/>
            <person name="Caudy A.A."/>
            <person name="Walhout A.J."/>
        </authorList>
    </citation>
    <scope>NUCLEOTIDE SEQUENCE [LARGE SCALE GENOMIC DNA]</scope>
    <source>
        <strain evidence="2 3">DA1877</strain>
    </source>
</reference>
<keyword evidence="3" id="KW-1185">Reference proteome</keyword>
<evidence type="ECO:0000256" key="1">
    <source>
        <dbReference type="SAM" id="MobiDB-lite"/>
    </source>
</evidence>
<dbReference type="EMBL" id="JBOK01000021">
    <property type="protein sequence ID" value="EXU79083.1"/>
    <property type="molecule type" value="Genomic_DNA"/>
</dbReference>
<organism evidence="2 3">
    <name type="scientific">Comamonas aquatica DA1877</name>
    <dbReference type="NCBI Taxonomy" id="1457173"/>
    <lineage>
        <taxon>Bacteria</taxon>
        <taxon>Pseudomonadati</taxon>
        <taxon>Pseudomonadota</taxon>
        <taxon>Betaproteobacteria</taxon>
        <taxon>Burkholderiales</taxon>
        <taxon>Comamonadaceae</taxon>
        <taxon>Comamonas</taxon>
    </lineage>
</organism>
<evidence type="ECO:0000313" key="2">
    <source>
        <dbReference type="EMBL" id="EXU79083.1"/>
    </source>
</evidence>
<gene>
    <name evidence="2" type="ORF">AX13_08310</name>
</gene>
<dbReference type="RefSeq" id="WP_043386332.1">
    <property type="nucleotide sequence ID" value="NZ_JBOK01000021.1"/>
</dbReference>
<comment type="caution">
    <text evidence="2">The sequence shown here is derived from an EMBL/GenBank/DDBJ whole genome shotgun (WGS) entry which is preliminary data.</text>
</comment>
<proteinExistence type="predicted"/>
<sequence>MRKVAVKLGLDVRSLEEVAPRLAEVGLVDQATLQPVKWDGLQMRSDTDTTAAERKKASARARKGRQSRAQQRCHG</sequence>
<dbReference type="AlphaFoldDB" id="A0A014NI41"/>
<feature type="region of interest" description="Disordered" evidence="1">
    <location>
        <begin position="44"/>
        <end position="75"/>
    </location>
</feature>
<evidence type="ECO:0000313" key="3">
    <source>
        <dbReference type="Proteomes" id="UP000020766"/>
    </source>
</evidence>
<dbReference type="PATRIC" id="fig|1457173.3.peg.3082"/>
<name>A0A014NI41_9BURK</name>